<name>A0A1S3IWZ7_LINAN</name>
<evidence type="ECO:0000313" key="4">
    <source>
        <dbReference type="Proteomes" id="UP000085678"/>
    </source>
</evidence>
<dbReference type="Gene3D" id="1.10.238.10">
    <property type="entry name" value="EF-hand"/>
    <property type="match status" value="1"/>
</dbReference>
<evidence type="ECO:0000256" key="1">
    <source>
        <dbReference type="ARBA" id="ARBA00022737"/>
    </source>
</evidence>
<dbReference type="Proteomes" id="UP000085678">
    <property type="component" value="Unplaced"/>
</dbReference>
<feature type="domain" description="EF-hand" evidence="3">
    <location>
        <begin position="88"/>
        <end position="120"/>
    </location>
</feature>
<organism evidence="4 5">
    <name type="scientific">Lingula anatina</name>
    <name type="common">Brachiopod</name>
    <name type="synonym">Lingula unguis</name>
    <dbReference type="NCBI Taxonomy" id="7574"/>
    <lineage>
        <taxon>Eukaryota</taxon>
        <taxon>Metazoa</taxon>
        <taxon>Spiralia</taxon>
        <taxon>Lophotrochozoa</taxon>
        <taxon>Brachiopoda</taxon>
        <taxon>Linguliformea</taxon>
        <taxon>Lingulata</taxon>
        <taxon>Lingulida</taxon>
        <taxon>Linguloidea</taxon>
        <taxon>Lingulidae</taxon>
        <taxon>Lingula</taxon>
    </lineage>
</organism>
<reference evidence="5" key="1">
    <citation type="submission" date="2025-08" db="UniProtKB">
        <authorList>
            <consortium name="RefSeq"/>
        </authorList>
    </citation>
    <scope>IDENTIFICATION</scope>
    <source>
        <tissue evidence="5">Gonads</tissue>
    </source>
</reference>
<keyword evidence="1" id="KW-0677">Repeat</keyword>
<keyword evidence="2" id="KW-0106">Calcium</keyword>
<dbReference type="CDD" id="cd00051">
    <property type="entry name" value="EFh"/>
    <property type="match status" value="1"/>
</dbReference>
<feature type="domain" description="EF-hand" evidence="3">
    <location>
        <begin position="52"/>
        <end position="87"/>
    </location>
</feature>
<dbReference type="RefSeq" id="XP_013402069.1">
    <property type="nucleotide sequence ID" value="XM_013546615.2"/>
</dbReference>
<dbReference type="Pfam" id="PF13499">
    <property type="entry name" value="EF-hand_7"/>
    <property type="match status" value="1"/>
</dbReference>
<dbReference type="SUPFAM" id="SSF47473">
    <property type="entry name" value="EF-hand"/>
    <property type="match status" value="1"/>
</dbReference>
<evidence type="ECO:0000313" key="5">
    <source>
        <dbReference type="RefSeq" id="XP_013402069.1"/>
    </source>
</evidence>
<protein>
    <submittedName>
        <fullName evidence="5">Calmodulin-like</fullName>
    </submittedName>
</protein>
<dbReference type="PROSITE" id="PS50222">
    <property type="entry name" value="EF_HAND_2"/>
    <property type="match status" value="2"/>
</dbReference>
<dbReference type="PANTHER" id="PTHR23050">
    <property type="entry name" value="CALCIUM BINDING PROTEIN"/>
    <property type="match status" value="1"/>
</dbReference>
<dbReference type="InterPro" id="IPR002048">
    <property type="entry name" value="EF_hand_dom"/>
</dbReference>
<dbReference type="OrthoDB" id="26525at2759"/>
<dbReference type="InterPro" id="IPR011992">
    <property type="entry name" value="EF-hand-dom_pair"/>
</dbReference>
<evidence type="ECO:0000256" key="2">
    <source>
        <dbReference type="ARBA" id="ARBA00022837"/>
    </source>
</evidence>
<keyword evidence="4" id="KW-1185">Reference proteome</keyword>
<proteinExistence type="predicted"/>
<dbReference type="InParanoid" id="A0A1S3IWZ7"/>
<dbReference type="GeneID" id="106167755"/>
<dbReference type="InterPro" id="IPR050145">
    <property type="entry name" value="Centrin_CML-like"/>
</dbReference>
<sequence>MECVMMTSATIMPIHGQFSFKCWRERQCLKPGSGTIEFDEFLSMMSKNKSRDPEKELLDVFHVFDQNGDGHIDADELYDVLTKIGEVITKAEVREMIQEADVDGDGTVNFTEFKRILTAK</sequence>
<gene>
    <name evidence="5" type="primary">LOC106167755</name>
</gene>
<dbReference type="KEGG" id="lak:106167755"/>
<dbReference type="GO" id="GO:0005509">
    <property type="term" value="F:calcium ion binding"/>
    <property type="evidence" value="ECO:0007669"/>
    <property type="project" value="InterPro"/>
</dbReference>
<dbReference type="SMART" id="SM00054">
    <property type="entry name" value="EFh"/>
    <property type="match status" value="2"/>
</dbReference>
<dbReference type="InterPro" id="IPR018247">
    <property type="entry name" value="EF_Hand_1_Ca_BS"/>
</dbReference>
<accession>A0A1S3IWZ7</accession>
<dbReference type="STRING" id="7574.A0A1S3IWZ7"/>
<dbReference type="PROSITE" id="PS00018">
    <property type="entry name" value="EF_HAND_1"/>
    <property type="match status" value="2"/>
</dbReference>
<dbReference type="AlphaFoldDB" id="A0A1S3IWZ7"/>
<evidence type="ECO:0000259" key="3">
    <source>
        <dbReference type="PROSITE" id="PS50222"/>
    </source>
</evidence>
<dbReference type="FunFam" id="1.10.238.10:FF:000001">
    <property type="entry name" value="Calmodulin 1"/>
    <property type="match status" value="1"/>
</dbReference>